<evidence type="ECO:0000256" key="2">
    <source>
        <dbReference type="ARBA" id="ARBA00022448"/>
    </source>
</evidence>
<evidence type="ECO:0000256" key="9">
    <source>
        <dbReference type="ARBA" id="ARBA00023136"/>
    </source>
</evidence>
<dbReference type="Gene3D" id="1.20.1560.10">
    <property type="entry name" value="ABC transporter type 1, transmembrane domain"/>
    <property type="match status" value="1"/>
</dbReference>
<evidence type="ECO:0000256" key="7">
    <source>
        <dbReference type="ARBA" id="ARBA00022840"/>
    </source>
</evidence>
<reference evidence="12" key="1">
    <citation type="submission" date="2020-05" db="EMBL/GenBank/DDBJ databases">
        <authorList>
            <person name="Chiriac C."/>
            <person name="Salcher M."/>
            <person name="Ghai R."/>
            <person name="Kavagutti S V."/>
        </authorList>
    </citation>
    <scope>NUCLEOTIDE SEQUENCE</scope>
</reference>
<feature type="domain" description="ABC transporter" evidence="10">
    <location>
        <begin position="74"/>
        <end position="308"/>
    </location>
</feature>
<evidence type="ECO:0000259" key="10">
    <source>
        <dbReference type="PROSITE" id="PS50893"/>
    </source>
</evidence>
<keyword evidence="4" id="KW-0997">Cell inner membrane</keyword>
<dbReference type="SUPFAM" id="SSF90123">
    <property type="entry name" value="ABC transporter transmembrane region"/>
    <property type="match status" value="1"/>
</dbReference>
<dbReference type="GO" id="GO:0005524">
    <property type="term" value="F:ATP binding"/>
    <property type="evidence" value="ECO:0007669"/>
    <property type="project" value="UniProtKB-KW"/>
</dbReference>
<evidence type="ECO:0000256" key="8">
    <source>
        <dbReference type="ARBA" id="ARBA00022989"/>
    </source>
</evidence>
<keyword evidence="2" id="KW-0813">Transport</keyword>
<evidence type="ECO:0000256" key="4">
    <source>
        <dbReference type="ARBA" id="ARBA00022519"/>
    </source>
</evidence>
<dbReference type="EMBL" id="CAEZTT010000094">
    <property type="protein sequence ID" value="CAB4579818.1"/>
    <property type="molecule type" value="Genomic_DNA"/>
</dbReference>
<dbReference type="Pfam" id="PF00005">
    <property type="entry name" value="ABC_tran"/>
    <property type="match status" value="1"/>
</dbReference>
<proteinExistence type="predicted"/>
<dbReference type="GO" id="GO:0140359">
    <property type="term" value="F:ABC-type transporter activity"/>
    <property type="evidence" value="ECO:0007669"/>
    <property type="project" value="InterPro"/>
</dbReference>
<dbReference type="GO" id="GO:0016887">
    <property type="term" value="F:ATP hydrolysis activity"/>
    <property type="evidence" value="ECO:0007669"/>
    <property type="project" value="InterPro"/>
</dbReference>
<evidence type="ECO:0000256" key="6">
    <source>
        <dbReference type="ARBA" id="ARBA00022741"/>
    </source>
</evidence>
<dbReference type="GO" id="GO:0034040">
    <property type="term" value="F:ATPase-coupled lipid transmembrane transporter activity"/>
    <property type="evidence" value="ECO:0007669"/>
    <property type="project" value="TreeGrafter"/>
</dbReference>
<comment type="subcellular location">
    <subcellularLocation>
        <location evidence="1">Membrane</location>
        <topology evidence="1">Multi-pass membrane protein</topology>
    </subcellularLocation>
</comment>
<evidence type="ECO:0000256" key="1">
    <source>
        <dbReference type="ARBA" id="ARBA00004141"/>
    </source>
</evidence>
<keyword evidence="3" id="KW-1003">Cell membrane</keyword>
<dbReference type="InterPro" id="IPR039421">
    <property type="entry name" value="Type_1_exporter"/>
</dbReference>
<evidence type="ECO:0000256" key="3">
    <source>
        <dbReference type="ARBA" id="ARBA00022475"/>
    </source>
</evidence>
<evidence type="ECO:0000256" key="5">
    <source>
        <dbReference type="ARBA" id="ARBA00022692"/>
    </source>
</evidence>
<dbReference type="PROSITE" id="PS50893">
    <property type="entry name" value="ABC_TRANSPORTER_2"/>
    <property type="match status" value="1"/>
</dbReference>
<dbReference type="PROSITE" id="PS50929">
    <property type="entry name" value="ABC_TM1F"/>
    <property type="match status" value="1"/>
</dbReference>
<name>A0A6J6F4S3_9ZZZZ</name>
<dbReference type="Gene3D" id="3.40.50.300">
    <property type="entry name" value="P-loop containing nucleotide triphosphate hydrolases"/>
    <property type="match status" value="1"/>
</dbReference>
<dbReference type="FunFam" id="3.40.50.300:FF:001001">
    <property type="entry name" value="Multidrug ABC transporter ATP-binding protein"/>
    <property type="match status" value="1"/>
</dbReference>
<dbReference type="InterPro" id="IPR003439">
    <property type="entry name" value="ABC_transporter-like_ATP-bd"/>
</dbReference>
<dbReference type="GO" id="GO:0016020">
    <property type="term" value="C:membrane"/>
    <property type="evidence" value="ECO:0007669"/>
    <property type="project" value="UniProtKB-SubCell"/>
</dbReference>
<dbReference type="InterPro" id="IPR011527">
    <property type="entry name" value="ABC1_TM_dom"/>
</dbReference>
<keyword evidence="8" id="KW-1133">Transmembrane helix</keyword>
<keyword evidence="5" id="KW-0812">Transmembrane</keyword>
<sequence>MLLIGAGMYQNGQITLAQLTAALLYTQMLADPVEGLLWWVDEFQSGKASLSRLLGIYEVTDREIRPADPKDDQLAGNQVRYAYRTGKDVLKGVDFEIRPGTRLAIVGPSGAGKSTLGRLLAGVQPPTGGRVTVGEAEIGYLPVEQARSHVALVTQEHHVFVGTIRENVALAFTDKSDDEIWQALIAVNADSWVRELTAGLDTEVGSGGHKLLPAQAQQIALARLVLANPRTLVLDEATSLLDAKAARLLEGSLNQVLDSRTVIAIAHRLQTAHDADLIAVVEDGVISEWGSHDQLLAANGAYAALWRSWRDEH</sequence>
<dbReference type="InterPro" id="IPR027417">
    <property type="entry name" value="P-loop_NTPase"/>
</dbReference>
<dbReference type="InterPro" id="IPR003593">
    <property type="entry name" value="AAA+_ATPase"/>
</dbReference>
<dbReference type="PANTHER" id="PTHR24221">
    <property type="entry name" value="ATP-BINDING CASSETTE SUB-FAMILY B"/>
    <property type="match status" value="1"/>
</dbReference>
<organism evidence="12">
    <name type="scientific">freshwater metagenome</name>
    <dbReference type="NCBI Taxonomy" id="449393"/>
    <lineage>
        <taxon>unclassified sequences</taxon>
        <taxon>metagenomes</taxon>
        <taxon>ecological metagenomes</taxon>
    </lineage>
</organism>
<protein>
    <submittedName>
        <fullName evidence="12">Unannotated protein</fullName>
    </submittedName>
</protein>
<dbReference type="PANTHER" id="PTHR24221:SF654">
    <property type="entry name" value="ATP-BINDING CASSETTE SUB-FAMILY B MEMBER 6"/>
    <property type="match status" value="1"/>
</dbReference>
<keyword evidence="6" id="KW-0547">Nucleotide-binding</keyword>
<dbReference type="InterPro" id="IPR036640">
    <property type="entry name" value="ABC1_TM_sf"/>
</dbReference>
<keyword evidence="9" id="KW-0472">Membrane</keyword>
<dbReference type="SMART" id="SM00382">
    <property type="entry name" value="AAA"/>
    <property type="match status" value="1"/>
</dbReference>
<accession>A0A6J6F4S3</accession>
<gene>
    <name evidence="12" type="ORF">UFOPK1726_00833</name>
</gene>
<evidence type="ECO:0000313" key="12">
    <source>
        <dbReference type="EMBL" id="CAB4579818.1"/>
    </source>
</evidence>
<dbReference type="AlphaFoldDB" id="A0A6J6F4S3"/>
<evidence type="ECO:0000259" key="11">
    <source>
        <dbReference type="PROSITE" id="PS50929"/>
    </source>
</evidence>
<feature type="domain" description="ABC transmembrane type-1" evidence="11">
    <location>
        <begin position="1"/>
        <end position="45"/>
    </location>
</feature>
<keyword evidence="7" id="KW-0067">ATP-binding</keyword>
<dbReference type="SUPFAM" id="SSF52540">
    <property type="entry name" value="P-loop containing nucleoside triphosphate hydrolases"/>
    <property type="match status" value="1"/>
</dbReference>